<organism evidence="3 4">
    <name type="scientific">Brachionus plicatilis</name>
    <name type="common">Marine rotifer</name>
    <name type="synonym">Brachionus muelleri</name>
    <dbReference type="NCBI Taxonomy" id="10195"/>
    <lineage>
        <taxon>Eukaryota</taxon>
        <taxon>Metazoa</taxon>
        <taxon>Spiralia</taxon>
        <taxon>Gnathifera</taxon>
        <taxon>Rotifera</taxon>
        <taxon>Eurotatoria</taxon>
        <taxon>Monogononta</taxon>
        <taxon>Pseudotrocha</taxon>
        <taxon>Ploima</taxon>
        <taxon>Brachionidae</taxon>
        <taxon>Brachionus</taxon>
    </lineage>
</organism>
<evidence type="ECO:0000313" key="4">
    <source>
        <dbReference type="Proteomes" id="UP000276133"/>
    </source>
</evidence>
<dbReference type="SUPFAM" id="SSF51161">
    <property type="entry name" value="Trimeric LpxA-like enzymes"/>
    <property type="match status" value="1"/>
</dbReference>
<dbReference type="AlphaFoldDB" id="A0A3M7PYV8"/>
<dbReference type="GO" id="GO:0016740">
    <property type="term" value="F:transferase activity"/>
    <property type="evidence" value="ECO:0007669"/>
    <property type="project" value="UniProtKB-KW"/>
</dbReference>
<dbReference type="PANTHER" id="PTHR22572">
    <property type="entry name" value="SUGAR-1-PHOSPHATE GUANYL TRANSFERASE"/>
    <property type="match status" value="1"/>
</dbReference>
<evidence type="ECO:0000313" key="3">
    <source>
        <dbReference type="EMBL" id="RNA04386.1"/>
    </source>
</evidence>
<feature type="domain" description="Mannose-1-phosphate guanyltransferase C-terminal" evidence="2">
    <location>
        <begin position="77"/>
        <end position="213"/>
    </location>
</feature>
<dbReference type="Proteomes" id="UP000276133">
    <property type="component" value="Unassembled WGS sequence"/>
</dbReference>
<dbReference type="InterPro" id="IPR056729">
    <property type="entry name" value="GMPPB_C"/>
</dbReference>
<gene>
    <name evidence="3" type="ORF">BpHYR1_036550</name>
</gene>
<name>A0A3M7PYV8_BRAPC</name>
<dbReference type="STRING" id="10195.A0A3M7PYV8"/>
<accession>A0A3M7PYV8</accession>
<dbReference type="InterPro" id="IPR050486">
    <property type="entry name" value="Mannose-1P_guanyltransferase"/>
</dbReference>
<evidence type="ECO:0000259" key="2">
    <source>
        <dbReference type="Pfam" id="PF25087"/>
    </source>
</evidence>
<feature type="non-terminal residue" evidence="3">
    <location>
        <position position="1"/>
    </location>
</feature>
<dbReference type="InterPro" id="IPR011004">
    <property type="entry name" value="Trimer_LpxA-like_sf"/>
</dbReference>
<comment type="caution">
    <text evidence="3">The sequence shown here is derived from an EMBL/GenBank/DDBJ whole genome shotgun (WGS) entry which is preliminary data.</text>
</comment>
<dbReference type="Pfam" id="PF25087">
    <property type="entry name" value="GMPPB_C"/>
    <property type="match status" value="1"/>
</dbReference>
<keyword evidence="1 3" id="KW-0808">Transferase</keyword>
<protein>
    <submittedName>
        <fullName evidence="3">Mannose-1-phosphate guanyltransferase alpha isoform X1</fullName>
    </submittedName>
</protein>
<dbReference type="InterPro" id="IPR018357">
    <property type="entry name" value="Hexapep_transf_CS"/>
</dbReference>
<dbReference type="OrthoDB" id="285674at2759"/>
<evidence type="ECO:0000256" key="1">
    <source>
        <dbReference type="ARBA" id="ARBA00022679"/>
    </source>
</evidence>
<keyword evidence="4" id="KW-1185">Reference proteome</keyword>
<dbReference type="EMBL" id="REGN01008123">
    <property type="protein sequence ID" value="RNA04386.1"/>
    <property type="molecule type" value="Genomic_DNA"/>
</dbReference>
<sequence>GVFPPDVNYARDSIMIENKIFPILSSTKKFYVFKTENAWSSIKSAGSAIFANRLYLNLYKKFNLNRLAKNGDGQPTIIGDVFIHPSANVDPSAVLGPNVSVGFGVTVGPGVRIRESIILGNSVLQNNCCVLHSIIGWNSIVGTWARIEGTPSDPDPNKAYAKIEHQDLFTKGKLNPSITIIGSNVNVPAEILVRNSIILPHKELNHSYKNEIIL</sequence>
<reference evidence="3 4" key="1">
    <citation type="journal article" date="2018" name="Sci. Rep.">
        <title>Genomic signatures of local adaptation to the degree of environmental predictability in rotifers.</title>
        <authorList>
            <person name="Franch-Gras L."/>
            <person name="Hahn C."/>
            <person name="Garcia-Roger E.M."/>
            <person name="Carmona M.J."/>
            <person name="Serra M."/>
            <person name="Gomez A."/>
        </authorList>
    </citation>
    <scope>NUCLEOTIDE SEQUENCE [LARGE SCALE GENOMIC DNA]</scope>
    <source>
        <strain evidence="3">HYR1</strain>
    </source>
</reference>
<dbReference type="Gene3D" id="2.160.10.10">
    <property type="entry name" value="Hexapeptide repeat proteins"/>
    <property type="match status" value="1"/>
</dbReference>
<dbReference type="PROSITE" id="PS00101">
    <property type="entry name" value="HEXAPEP_TRANSFERASES"/>
    <property type="match status" value="1"/>
</dbReference>
<proteinExistence type="predicted"/>